<dbReference type="PROSITE" id="PS51767">
    <property type="entry name" value="PEPTIDASE_A1"/>
    <property type="match status" value="1"/>
</dbReference>
<evidence type="ECO:0000256" key="2">
    <source>
        <dbReference type="ARBA" id="ARBA00007447"/>
    </source>
</evidence>
<evidence type="ECO:0000256" key="8">
    <source>
        <dbReference type="ARBA" id="ARBA00023136"/>
    </source>
</evidence>
<dbReference type="AlphaFoldDB" id="A0A5P1F5H2"/>
<evidence type="ECO:0000313" key="16">
    <source>
        <dbReference type="Proteomes" id="UP000243459"/>
    </source>
</evidence>
<evidence type="ECO:0000256" key="7">
    <source>
        <dbReference type="ARBA" id="ARBA00022801"/>
    </source>
</evidence>
<dbReference type="EMBL" id="CM007384">
    <property type="protein sequence ID" value="ONK73625.1"/>
    <property type="molecule type" value="Genomic_DNA"/>
</dbReference>
<feature type="active site" evidence="11">
    <location>
        <position position="82"/>
    </location>
</feature>
<feature type="domain" description="Peptidase A1" evidence="14">
    <location>
        <begin position="64"/>
        <end position="405"/>
    </location>
</feature>
<dbReference type="SUPFAM" id="SSF50630">
    <property type="entry name" value="Acid proteases"/>
    <property type="match status" value="1"/>
</dbReference>
<evidence type="ECO:0000256" key="13">
    <source>
        <dbReference type="SAM" id="MobiDB-lite"/>
    </source>
</evidence>
<dbReference type="InterPro" id="IPR033121">
    <property type="entry name" value="PEPTIDASE_A1"/>
</dbReference>
<dbReference type="Gene3D" id="2.40.70.10">
    <property type="entry name" value="Acid Proteases"/>
    <property type="match status" value="2"/>
</dbReference>
<dbReference type="PANTHER" id="PTHR13683">
    <property type="entry name" value="ASPARTYL PROTEASES"/>
    <property type="match status" value="1"/>
</dbReference>
<keyword evidence="6 12" id="KW-0064">Aspartyl protease</keyword>
<dbReference type="PROSITE" id="PS00141">
    <property type="entry name" value="ASP_PROTEASE"/>
    <property type="match status" value="2"/>
</dbReference>
<dbReference type="PANTHER" id="PTHR13683:SF232">
    <property type="entry name" value="OS09G0542100 PROTEIN"/>
    <property type="match status" value="1"/>
</dbReference>
<protein>
    <recommendedName>
        <fullName evidence="14">Peptidase A1 domain-containing protein</fullName>
    </recommendedName>
</protein>
<evidence type="ECO:0000256" key="11">
    <source>
        <dbReference type="PIRSR" id="PIRSR601461-1"/>
    </source>
</evidence>
<gene>
    <name evidence="15" type="ORF">A4U43_C04F33570</name>
</gene>
<name>A0A5P1F5H2_ASPOF</name>
<dbReference type="Proteomes" id="UP000243459">
    <property type="component" value="Chromosome 4"/>
</dbReference>
<evidence type="ECO:0000259" key="14">
    <source>
        <dbReference type="PROSITE" id="PS51767"/>
    </source>
</evidence>
<evidence type="ECO:0000256" key="6">
    <source>
        <dbReference type="ARBA" id="ARBA00022750"/>
    </source>
</evidence>
<feature type="region of interest" description="Disordered" evidence="13">
    <location>
        <begin position="419"/>
        <end position="455"/>
    </location>
</feature>
<evidence type="ECO:0000256" key="1">
    <source>
        <dbReference type="ARBA" id="ARBA00004193"/>
    </source>
</evidence>
<comment type="subcellular location">
    <subcellularLocation>
        <location evidence="1">Cell membrane</location>
        <topology evidence="1">Lipid-anchor</topology>
    </subcellularLocation>
</comment>
<dbReference type="InterPro" id="IPR032861">
    <property type="entry name" value="TAXi_N"/>
</dbReference>
<evidence type="ECO:0000256" key="12">
    <source>
        <dbReference type="RuleBase" id="RU000454"/>
    </source>
</evidence>
<keyword evidence="8" id="KW-0472">Membrane</keyword>
<accession>A0A5P1F5H2</accession>
<dbReference type="Gramene" id="ONK73625">
    <property type="protein sequence ID" value="ONK73625"/>
    <property type="gene ID" value="A4U43_C04F33570"/>
</dbReference>
<dbReference type="InterPro" id="IPR001461">
    <property type="entry name" value="Aspartic_peptidase_A1"/>
</dbReference>
<dbReference type="FunFam" id="2.40.70.10:FF:000012">
    <property type="entry name" value="Aspartyl protease family protein 1"/>
    <property type="match status" value="1"/>
</dbReference>
<dbReference type="Pfam" id="PF14541">
    <property type="entry name" value="TAXi_C"/>
    <property type="match status" value="1"/>
</dbReference>
<evidence type="ECO:0000256" key="3">
    <source>
        <dbReference type="ARBA" id="ARBA00022475"/>
    </source>
</evidence>
<dbReference type="FunFam" id="2.40.70.10:FF:000014">
    <property type="entry name" value="Aspartyl protease family protein 1"/>
    <property type="match status" value="1"/>
</dbReference>
<organism evidence="15 16">
    <name type="scientific">Asparagus officinalis</name>
    <name type="common">Garden asparagus</name>
    <dbReference type="NCBI Taxonomy" id="4686"/>
    <lineage>
        <taxon>Eukaryota</taxon>
        <taxon>Viridiplantae</taxon>
        <taxon>Streptophyta</taxon>
        <taxon>Embryophyta</taxon>
        <taxon>Tracheophyta</taxon>
        <taxon>Spermatophyta</taxon>
        <taxon>Magnoliopsida</taxon>
        <taxon>Liliopsida</taxon>
        <taxon>Asparagales</taxon>
        <taxon>Asparagaceae</taxon>
        <taxon>Asparagoideae</taxon>
        <taxon>Asparagus</taxon>
    </lineage>
</organism>
<evidence type="ECO:0000256" key="4">
    <source>
        <dbReference type="ARBA" id="ARBA00022670"/>
    </source>
</evidence>
<dbReference type="InterPro" id="IPR032799">
    <property type="entry name" value="TAXi_C"/>
</dbReference>
<dbReference type="OMA" id="QFPVYDP"/>
<keyword evidence="3" id="KW-1003">Cell membrane</keyword>
<evidence type="ECO:0000256" key="5">
    <source>
        <dbReference type="ARBA" id="ARBA00022729"/>
    </source>
</evidence>
<dbReference type="GO" id="GO:0006508">
    <property type="term" value="P:proteolysis"/>
    <property type="evidence" value="ECO:0007669"/>
    <property type="project" value="UniProtKB-KW"/>
</dbReference>
<dbReference type="InterPro" id="IPR021109">
    <property type="entry name" value="Peptidase_aspartic_dom_sf"/>
</dbReference>
<evidence type="ECO:0000256" key="9">
    <source>
        <dbReference type="ARBA" id="ARBA00023180"/>
    </source>
</evidence>
<reference evidence="16" key="1">
    <citation type="journal article" date="2017" name="Nat. Commun.">
        <title>The asparagus genome sheds light on the origin and evolution of a young Y chromosome.</title>
        <authorList>
            <person name="Harkess A."/>
            <person name="Zhou J."/>
            <person name="Xu C."/>
            <person name="Bowers J.E."/>
            <person name="Van der Hulst R."/>
            <person name="Ayyampalayam S."/>
            <person name="Mercati F."/>
            <person name="Riccardi P."/>
            <person name="McKain M.R."/>
            <person name="Kakrana A."/>
            <person name="Tang H."/>
            <person name="Ray J."/>
            <person name="Groenendijk J."/>
            <person name="Arikit S."/>
            <person name="Mathioni S.M."/>
            <person name="Nakano M."/>
            <person name="Shan H."/>
            <person name="Telgmann-Rauber A."/>
            <person name="Kanno A."/>
            <person name="Yue Z."/>
            <person name="Chen H."/>
            <person name="Li W."/>
            <person name="Chen Y."/>
            <person name="Xu X."/>
            <person name="Zhang Y."/>
            <person name="Luo S."/>
            <person name="Chen H."/>
            <person name="Gao J."/>
            <person name="Mao Z."/>
            <person name="Pires J.C."/>
            <person name="Luo M."/>
            <person name="Kudrna D."/>
            <person name="Wing R.A."/>
            <person name="Meyers B.C."/>
            <person name="Yi K."/>
            <person name="Kong H."/>
            <person name="Lavrijsen P."/>
            <person name="Sunseri F."/>
            <person name="Falavigna A."/>
            <person name="Ye Y."/>
            <person name="Leebens-Mack J.H."/>
            <person name="Chen G."/>
        </authorList>
    </citation>
    <scope>NUCLEOTIDE SEQUENCE [LARGE SCALE GENOMIC DNA]</scope>
    <source>
        <strain evidence="16">cv. DH0086</strain>
    </source>
</reference>
<dbReference type="PRINTS" id="PR00792">
    <property type="entry name" value="PEPSIN"/>
</dbReference>
<feature type="active site" evidence="11">
    <location>
        <position position="286"/>
    </location>
</feature>
<feature type="compositionally biased region" description="Polar residues" evidence="13">
    <location>
        <begin position="422"/>
        <end position="441"/>
    </location>
</feature>
<comment type="similarity">
    <text evidence="2 12">Belongs to the peptidase A1 family.</text>
</comment>
<keyword evidence="9" id="KW-0325">Glycoprotein</keyword>
<keyword evidence="16" id="KW-1185">Reference proteome</keyword>
<keyword evidence="5" id="KW-0732">Signal</keyword>
<proteinExistence type="inferred from homology"/>
<dbReference type="InterPro" id="IPR001969">
    <property type="entry name" value="Aspartic_peptidase_AS"/>
</dbReference>
<dbReference type="Pfam" id="PF14543">
    <property type="entry name" value="TAXi_N"/>
    <property type="match status" value="1"/>
</dbReference>
<keyword evidence="4 12" id="KW-0645">Protease</keyword>
<keyword evidence="10" id="KW-0449">Lipoprotein</keyword>
<evidence type="ECO:0000313" key="15">
    <source>
        <dbReference type="EMBL" id="ONK73625.1"/>
    </source>
</evidence>
<dbReference type="GO" id="GO:0005886">
    <property type="term" value="C:plasma membrane"/>
    <property type="evidence" value="ECO:0007669"/>
    <property type="project" value="UniProtKB-SubCell"/>
</dbReference>
<keyword evidence="7 12" id="KW-0378">Hydrolase</keyword>
<evidence type="ECO:0000256" key="10">
    <source>
        <dbReference type="ARBA" id="ARBA00023288"/>
    </source>
</evidence>
<dbReference type="GO" id="GO:0004190">
    <property type="term" value="F:aspartic-type endopeptidase activity"/>
    <property type="evidence" value="ECO:0007669"/>
    <property type="project" value="UniProtKB-KW"/>
</dbReference>
<sequence>MGRIEIHRPPGGWPEREQQVADYYGRRAAGHDRGRRRLLDGGDQELTFSDGNATVRVNSLGFLHYAVVALGTPNVTFMVALDTGSDLFWVPCDCVSCAPTSSGTNGFDFDFSIYSPNMSSTSQGIPCSSNLCERHRCSKDSSQCTYNVEYVSDDTSSTGVLIKDLLYLTTEDTSSKVVKTPIVFGCGMIQTGSFLDAAAPNGLFGLGMDKLSVPSTLSSSGITSNSFSMCFGRDGLGRINFGDNGSSDQEETPINTRNLHPTYNISLTGIGVRNISMEVGFSALVDSGTSFTYLADPAYSSLAKSFNSQVHDKPFTADSDIPFEYCYQISSNESMVQLPDISFTAKGGSHFPINDPIVLISNEKKRQFIYCLAVIKSTQLNIIGQNFLTGLRVVFDRDRMIVGWKKFDCYKVEDSNPLPVNPRNSSATPPSIAFSPSSYTPEATKGKGHNGTEASVLTPGAASSHSSLVNTLASTILLLLLLPLSII</sequence>